<keyword evidence="3 11" id="KW-0813">Transport</keyword>
<evidence type="ECO:0000256" key="1">
    <source>
        <dbReference type="ARBA" id="ARBA00004434"/>
    </source>
</evidence>
<evidence type="ECO:0000256" key="9">
    <source>
        <dbReference type="ARBA" id="ARBA00023128"/>
    </source>
</evidence>
<evidence type="ECO:0000256" key="7">
    <source>
        <dbReference type="ARBA" id="ARBA00022982"/>
    </source>
</evidence>
<dbReference type="GO" id="GO:0006122">
    <property type="term" value="P:mitochondrial electron transport, ubiquinol to cytochrome c"/>
    <property type="evidence" value="ECO:0007669"/>
    <property type="project" value="UniProtKB-UniRule"/>
</dbReference>
<keyword evidence="8" id="KW-1133">Transmembrane helix</keyword>
<keyword evidence="7 11" id="KW-0249">Electron transport</keyword>
<dbReference type="GO" id="GO:0045275">
    <property type="term" value="C:respiratory chain complex III"/>
    <property type="evidence" value="ECO:0007669"/>
    <property type="project" value="UniProtKB-UniRule"/>
</dbReference>
<sequence length="105" mass="11675">MRPTSQLSSGMPTGKTWSGWWGDMGGPKQKGIVSYSVSPFAQKPLKGALDGYVFWGFRRLAVQVPYFIVPFVTGYAVYSWGKTKYEYFNSKEGHHAIAVAEGHAH</sequence>
<keyword evidence="4 11" id="KW-0679">Respiratory chain</keyword>
<dbReference type="PANTHER" id="PTHR12119:SF2">
    <property type="entry name" value="CYTOCHROME B-C1 COMPLEX SUBUNIT 8"/>
    <property type="match status" value="1"/>
</dbReference>
<dbReference type="STRING" id="105984.A0A427XQB6"/>
<proteinExistence type="inferred from homology"/>
<feature type="region of interest" description="Disordered" evidence="12">
    <location>
        <begin position="1"/>
        <end position="20"/>
    </location>
</feature>
<evidence type="ECO:0000256" key="12">
    <source>
        <dbReference type="SAM" id="MobiDB-lite"/>
    </source>
</evidence>
<evidence type="ECO:0000256" key="8">
    <source>
        <dbReference type="ARBA" id="ARBA00022989"/>
    </source>
</evidence>
<keyword evidence="14" id="KW-1185">Reference proteome</keyword>
<name>A0A427XQB6_9TREE</name>
<dbReference type="InterPro" id="IPR004205">
    <property type="entry name" value="Cyt_bc1_su8"/>
</dbReference>
<dbReference type="SUPFAM" id="SSF81508">
    <property type="entry name" value="Ubiquinone-binding protein QP-C of cytochrome bc1 complex (Ubiquinol-cytochrome c reductase)"/>
    <property type="match status" value="1"/>
</dbReference>
<evidence type="ECO:0000256" key="4">
    <source>
        <dbReference type="ARBA" id="ARBA00022660"/>
    </source>
</evidence>
<keyword evidence="10" id="KW-0472">Membrane</keyword>
<comment type="function">
    <text evidence="11">Component of the ubiquinol-cytochrome c oxidoreductase, a multisubunit transmembrane complex that is part of the mitochondrial electron transport chain which drives oxidative phosphorylation. The complex plays an important role in the uptake of multiple carbon sources present in different host niches.</text>
</comment>
<evidence type="ECO:0000256" key="6">
    <source>
        <dbReference type="ARBA" id="ARBA00022792"/>
    </source>
</evidence>
<comment type="caution">
    <text evidence="13">The sequence shown here is derived from an EMBL/GenBank/DDBJ whole genome shotgun (WGS) entry which is preliminary data.</text>
</comment>
<comment type="subcellular location">
    <subcellularLocation>
        <location evidence="1 11">Mitochondrion inner membrane</location>
        <topology evidence="1 11">Single-pass membrane protein</topology>
    </subcellularLocation>
</comment>
<dbReference type="AlphaFoldDB" id="A0A427XQB6"/>
<dbReference type="Pfam" id="PF02939">
    <property type="entry name" value="UcrQ"/>
    <property type="match status" value="1"/>
</dbReference>
<organism evidence="13 14">
    <name type="scientific">Apiotrichum porosum</name>
    <dbReference type="NCBI Taxonomy" id="105984"/>
    <lineage>
        <taxon>Eukaryota</taxon>
        <taxon>Fungi</taxon>
        <taxon>Dikarya</taxon>
        <taxon>Basidiomycota</taxon>
        <taxon>Agaricomycotina</taxon>
        <taxon>Tremellomycetes</taxon>
        <taxon>Trichosporonales</taxon>
        <taxon>Trichosporonaceae</taxon>
        <taxon>Apiotrichum</taxon>
    </lineage>
</organism>
<keyword evidence="9 11" id="KW-0496">Mitochondrion</keyword>
<evidence type="ECO:0000256" key="2">
    <source>
        <dbReference type="ARBA" id="ARBA00007668"/>
    </source>
</evidence>
<dbReference type="PANTHER" id="PTHR12119">
    <property type="entry name" value="UBIQUINOL-CYTOCHROME C REDUCTASE COMPLEX UBIQUINONE-BINDING PROTEIN QP-C"/>
    <property type="match status" value="1"/>
</dbReference>
<dbReference type="GO" id="GO:0005743">
    <property type="term" value="C:mitochondrial inner membrane"/>
    <property type="evidence" value="ECO:0007669"/>
    <property type="project" value="UniProtKB-SubCell"/>
</dbReference>
<dbReference type="RefSeq" id="XP_028475761.1">
    <property type="nucleotide sequence ID" value="XM_028623787.1"/>
</dbReference>
<dbReference type="OrthoDB" id="6683853at2759"/>
<accession>A0A427XQB6</accession>
<dbReference type="Gene3D" id="1.20.5.210">
    <property type="entry name" value="Cytochrome b-c1 complex subunit 8"/>
    <property type="match status" value="1"/>
</dbReference>
<dbReference type="EMBL" id="RSCE01000007">
    <property type="protein sequence ID" value="RSH81042.1"/>
    <property type="molecule type" value="Genomic_DNA"/>
</dbReference>
<dbReference type="GeneID" id="39593019"/>
<dbReference type="InterPro" id="IPR036642">
    <property type="entry name" value="Cyt_bc1_su8_sf"/>
</dbReference>
<reference evidence="13 14" key="1">
    <citation type="submission" date="2018-11" db="EMBL/GenBank/DDBJ databases">
        <title>Genome sequence of Apiotrichum porosum DSM 27194.</title>
        <authorList>
            <person name="Aliyu H."/>
            <person name="Gorte O."/>
            <person name="Ochsenreither K."/>
        </authorList>
    </citation>
    <scope>NUCLEOTIDE SEQUENCE [LARGE SCALE GENOMIC DNA]</scope>
    <source>
        <strain evidence="13 14">DSM 27194</strain>
    </source>
</reference>
<feature type="compositionally biased region" description="Polar residues" evidence="12">
    <location>
        <begin position="1"/>
        <end position="11"/>
    </location>
</feature>
<evidence type="ECO:0000256" key="10">
    <source>
        <dbReference type="ARBA" id="ARBA00023136"/>
    </source>
</evidence>
<evidence type="ECO:0000313" key="13">
    <source>
        <dbReference type="EMBL" id="RSH81042.1"/>
    </source>
</evidence>
<evidence type="ECO:0000313" key="14">
    <source>
        <dbReference type="Proteomes" id="UP000279236"/>
    </source>
</evidence>
<comment type="subunit">
    <text evidence="11">Component of the ubiquinol-cytochrome c oxidoreductase (cytochrome b-c1 complex, complex III, CIII), a multisubunit enzyme composed of 3 respiratory subunits cytochrome b, cytochrome c1 and Rieske protein, 2 core protein subunits, and additional low-molecular weight protein subunits. The complex exists as an obligatory dimer and forms supercomplexes (SCs) in the inner mitochondrial membrane with cytochrome c oxidase (complex IV, CIV).</text>
</comment>
<gene>
    <name evidence="13" type="primary">QCR8</name>
    <name evidence="13" type="ORF">EHS24_008476</name>
</gene>
<keyword evidence="5" id="KW-0812">Transmembrane</keyword>
<keyword evidence="6 11" id="KW-0999">Mitochondrion inner membrane</keyword>
<protein>
    <recommendedName>
        <fullName evidence="11">Cytochrome b-c1 complex subunit 8</fullName>
    </recommendedName>
    <alternativeName>
        <fullName evidence="11">Complex III subunit 8</fullName>
    </alternativeName>
</protein>
<evidence type="ECO:0000256" key="11">
    <source>
        <dbReference type="RuleBase" id="RU368118"/>
    </source>
</evidence>
<dbReference type="FunFam" id="1.20.5.210:FF:000001">
    <property type="entry name" value="Cytochrome b-c1 complex subunit 8"/>
    <property type="match status" value="1"/>
</dbReference>
<evidence type="ECO:0000256" key="5">
    <source>
        <dbReference type="ARBA" id="ARBA00022692"/>
    </source>
</evidence>
<comment type="similarity">
    <text evidence="2 11">Belongs to the UQCRQ/QCR8 family.</text>
</comment>
<evidence type="ECO:0000256" key="3">
    <source>
        <dbReference type="ARBA" id="ARBA00022448"/>
    </source>
</evidence>
<dbReference type="Proteomes" id="UP000279236">
    <property type="component" value="Unassembled WGS sequence"/>
</dbReference>